<evidence type="ECO:0000256" key="3">
    <source>
        <dbReference type="SAM" id="SignalP"/>
    </source>
</evidence>
<evidence type="ECO:0000313" key="5">
    <source>
        <dbReference type="EMBL" id="EGU36424.1"/>
    </source>
</evidence>
<dbReference type="EMBL" id="AFWF01000210">
    <property type="protein sequence ID" value="EGU36424.1"/>
    <property type="molecule type" value="Genomic_DNA"/>
</dbReference>
<dbReference type="Gene3D" id="2.60.20.10">
    <property type="entry name" value="Crystallins"/>
    <property type="match status" value="1"/>
</dbReference>
<evidence type="ECO:0000259" key="4">
    <source>
        <dbReference type="SMART" id="SM00247"/>
    </source>
</evidence>
<dbReference type="SMART" id="SM00247">
    <property type="entry name" value="XTALbg"/>
    <property type="match status" value="1"/>
</dbReference>
<keyword evidence="3" id="KW-0732">Signal</keyword>
<gene>
    <name evidence="5" type="ORF">VII00023_21362</name>
</gene>
<feature type="domain" description="Beta/gamma crystallin 'Greek key'" evidence="4">
    <location>
        <begin position="89"/>
        <end position="167"/>
    </location>
</feature>
<dbReference type="InterPro" id="IPR001064">
    <property type="entry name" value="Beta/gamma_crystallin"/>
</dbReference>
<reference evidence="5 6" key="1">
    <citation type="journal article" date="2012" name="Int. J. Syst. Evol. Microbiol.">
        <title>Vibrio caribbeanicus sp. nov., isolated from the marine sponge Scleritoderma cyanea.</title>
        <authorList>
            <person name="Hoffmann M."/>
            <person name="Monday S.R."/>
            <person name="Allard M.W."/>
            <person name="Strain E.A."/>
            <person name="Whittaker P."/>
            <person name="Naum M."/>
            <person name="McCarthy P.J."/>
            <person name="Lopez J.V."/>
            <person name="Fischer M."/>
            <person name="Brown E.W."/>
        </authorList>
    </citation>
    <scope>NUCLEOTIDE SEQUENCE [LARGE SCALE GENOMIC DNA]</scope>
    <source>
        <strain evidence="5 6">ATCC 700023</strain>
    </source>
</reference>
<proteinExistence type="inferred from homology"/>
<sequence>MYLNKSFILALFICPSLSFAADSVYLCTLKPFIDSFSEAGRTEEYARLNVRNSCEKQHGEGSIFCRTSEAKCERTYLGSVSVGSGNDASAVIYKYRHQTGPLLRIDGDIADLSMYRFDDDMSSFSIPRGWRVRFYVDKNYRGDYYTRDHGSFNADGFDDVISSIRIIHR</sequence>
<organism evidence="5 6">
    <name type="scientific">Vibrio ichthyoenteri ATCC 700023</name>
    <dbReference type="NCBI Taxonomy" id="870968"/>
    <lineage>
        <taxon>Bacteria</taxon>
        <taxon>Pseudomonadati</taxon>
        <taxon>Pseudomonadota</taxon>
        <taxon>Gammaproteobacteria</taxon>
        <taxon>Vibrionales</taxon>
        <taxon>Vibrionaceae</taxon>
        <taxon>Vibrio</taxon>
    </lineage>
</organism>
<keyword evidence="6" id="KW-1185">Reference proteome</keyword>
<accession>F9S4U2</accession>
<evidence type="ECO:0000256" key="1">
    <source>
        <dbReference type="ARBA" id="ARBA00009646"/>
    </source>
</evidence>
<dbReference type="SUPFAM" id="SSF49695">
    <property type="entry name" value="gamma-Crystallin-like"/>
    <property type="match status" value="1"/>
</dbReference>
<dbReference type="RefSeq" id="WP_006713526.1">
    <property type="nucleotide sequence ID" value="NZ_AFWF01000210.1"/>
</dbReference>
<comment type="similarity">
    <text evidence="1">Belongs to the beta/gamma-crystallin family.</text>
</comment>
<dbReference type="OrthoDB" id="5816897at2"/>
<evidence type="ECO:0000313" key="6">
    <source>
        <dbReference type="Proteomes" id="UP000004605"/>
    </source>
</evidence>
<keyword evidence="2" id="KW-0677">Repeat</keyword>
<comment type="caution">
    <text evidence="5">The sequence shown here is derived from an EMBL/GenBank/DDBJ whole genome shotgun (WGS) entry which is preliminary data.</text>
</comment>
<feature type="chain" id="PRO_5003387394" description="Beta/gamma crystallin 'Greek key' domain-containing protein" evidence="3">
    <location>
        <begin position="21"/>
        <end position="169"/>
    </location>
</feature>
<name>F9S4U2_9VIBR</name>
<dbReference type="InterPro" id="IPR011024">
    <property type="entry name" value="G_crystallin-like"/>
</dbReference>
<evidence type="ECO:0000256" key="2">
    <source>
        <dbReference type="ARBA" id="ARBA00022737"/>
    </source>
</evidence>
<dbReference type="Proteomes" id="UP000004605">
    <property type="component" value="Unassembled WGS sequence"/>
</dbReference>
<dbReference type="AlphaFoldDB" id="F9S4U2"/>
<feature type="signal peptide" evidence="3">
    <location>
        <begin position="1"/>
        <end position="20"/>
    </location>
</feature>
<protein>
    <recommendedName>
        <fullName evidence="4">Beta/gamma crystallin 'Greek key' domain-containing protein</fullName>
    </recommendedName>
</protein>